<protein>
    <submittedName>
        <fullName evidence="2">Uncharacterized protein</fullName>
    </submittedName>
</protein>
<evidence type="ECO:0000313" key="2">
    <source>
        <dbReference type="EMBL" id="EHL31752.1"/>
    </source>
</evidence>
<keyword evidence="1" id="KW-0812">Transmembrane</keyword>
<name>G9ELU4_9GAMM</name>
<dbReference type="AlphaFoldDB" id="G9ELU4"/>
<evidence type="ECO:0000256" key="1">
    <source>
        <dbReference type="SAM" id="Phobius"/>
    </source>
</evidence>
<evidence type="ECO:0000313" key="3">
    <source>
        <dbReference type="Proteomes" id="UP000002770"/>
    </source>
</evidence>
<proteinExistence type="predicted"/>
<reference evidence="2 3" key="1">
    <citation type="journal article" date="2011" name="BMC Genomics">
        <title>Insight into cross-talk between intra-amoebal pathogens.</title>
        <authorList>
            <person name="Gimenez G."/>
            <person name="Bertelli C."/>
            <person name="Moliner C."/>
            <person name="Robert C."/>
            <person name="Raoult D."/>
            <person name="Fournier P.E."/>
            <person name="Greub G."/>
        </authorList>
    </citation>
    <scope>NUCLEOTIDE SEQUENCE [LARGE SCALE GENOMIC DNA]</scope>
    <source>
        <strain evidence="2 3">LLAP12</strain>
    </source>
</reference>
<keyword evidence="1" id="KW-0472">Membrane</keyword>
<accession>G9ELU4</accession>
<keyword evidence="1" id="KW-1133">Transmembrane helix</keyword>
<organism evidence="2 3">
    <name type="scientific">Legionella drancourtii LLAP12</name>
    <dbReference type="NCBI Taxonomy" id="658187"/>
    <lineage>
        <taxon>Bacteria</taxon>
        <taxon>Pseudomonadati</taxon>
        <taxon>Pseudomonadota</taxon>
        <taxon>Gammaproteobacteria</taxon>
        <taxon>Legionellales</taxon>
        <taxon>Legionellaceae</taxon>
        <taxon>Legionella</taxon>
    </lineage>
</organism>
<dbReference type="Proteomes" id="UP000002770">
    <property type="component" value="Unassembled WGS sequence"/>
</dbReference>
<dbReference type="EMBL" id="JH413809">
    <property type="protein sequence ID" value="EHL31752.1"/>
    <property type="molecule type" value="Genomic_DNA"/>
</dbReference>
<dbReference type="HOGENOM" id="CLU_3312036_0_0_6"/>
<sequence length="39" mass="4608">MLSSYFTSYAQSYPQILWITCFVFFIYKIGAKAYKTTIL</sequence>
<dbReference type="InParanoid" id="G9ELU4"/>
<feature type="transmembrane region" description="Helical" evidence="1">
    <location>
        <begin position="12"/>
        <end position="30"/>
    </location>
</feature>
<gene>
    <name evidence="2" type="ORF">LDG_6204</name>
</gene>
<keyword evidence="3" id="KW-1185">Reference proteome</keyword>